<dbReference type="Proteomes" id="UP000249396">
    <property type="component" value="Unassembled WGS sequence"/>
</dbReference>
<name>A0A2W4QV23_9GAMM</name>
<reference evidence="2 3" key="1">
    <citation type="journal article" date="2018" name="Aquat. Microb. Ecol.">
        <title>Gammaproteobacterial methanotrophs dominate.</title>
        <authorList>
            <person name="Rissanen A.J."/>
            <person name="Saarenheimo J."/>
            <person name="Tiirola M."/>
            <person name="Peura S."/>
            <person name="Aalto S.L."/>
            <person name="Karvinen A."/>
            <person name="Nykanen H."/>
        </authorList>
    </citation>
    <scope>NUCLEOTIDE SEQUENCE [LARGE SCALE GENOMIC DNA]</scope>
    <source>
        <strain evidence="2">AMbin10</strain>
    </source>
</reference>
<gene>
    <name evidence="2" type="ORF">DM484_21930</name>
</gene>
<feature type="chain" id="PRO_5016024072" description="TRAP transporter substrate-binding protein" evidence="1">
    <location>
        <begin position="22"/>
        <end position="334"/>
    </location>
</feature>
<sequence length="334" mass="36340">MKAIYFAIFYSVIALSGMADAQDTAAGQACTEDQILLATGTPDTSYSKVAKDIIASCPMICEYQKTTGGYDNTLLLVNNEVDAGLVPIDVAEFMKRSDPGVGKLLSLVSLNWQAMHIIVASNGLVVTKGKTGNLGIGKTQDERTIIKTLRDLKGRKVAAWASGVISARMVDERLKLGLDIVEFENKEEALAAVRDGNVFALIAMGAKPLSWVSTLDRNSFTLANVDPADAQALGQPYFASKLTYQKLGVIGLNTIAAKNEIFVRNYTGKREQQLVAFRECLRANLADIKERRGAHASWNEVENIDDLAWPRYEAKGSVKPVPVVDNLPKRGKSQ</sequence>
<evidence type="ECO:0000313" key="2">
    <source>
        <dbReference type="EMBL" id="PZN74029.1"/>
    </source>
</evidence>
<proteinExistence type="predicted"/>
<dbReference type="PANTHER" id="PTHR42941">
    <property type="entry name" value="SLL1037 PROTEIN"/>
    <property type="match status" value="1"/>
</dbReference>
<dbReference type="AlphaFoldDB" id="A0A2W4QV23"/>
<evidence type="ECO:0000313" key="3">
    <source>
        <dbReference type="Proteomes" id="UP000249396"/>
    </source>
</evidence>
<evidence type="ECO:0008006" key="4">
    <source>
        <dbReference type="Google" id="ProtNLM"/>
    </source>
</evidence>
<accession>A0A2W4QV23</accession>
<evidence type="ECO:0000256" key="1">
    <source>
        <dbReference type="SAM" id="SignalP"/>
    </source>
</evidence>
<dbReference type="Gene3D" id="3.40.190.10">
    <property type="entry name" value="Periplasmic binding protein-like II"/>
    <property type="match status" value="2"/>
</dbReference>
<organism evidence="2 3">
    <name type="scientific">Candidatus Methylumidiphilus alinenensis</name>
    <dbReference type="NCBI Taxonomy" id="2202197"/>
    <lineage>
        <taxon>Bacteria</taxon>
        <taxon>Pseudomonadati</taxon>
        <taxon>Pseudomonadota</taxon>
        <taxon>Gammaproteobacteria</taxon>
        <taxon>Methylococcales</taxon>
        <taxon>Candidatus Methylumidiphilus</taxon>
    </lineage>
</organism>
<dbReference type="SUPFAM" id="SSF53850">
    <property type="entry name" value="Periplasmic binding protein-like II"/>
    <property type="match status" value="1"/>
</dbReference>
<protein>
    <recommendedName>
        <fullName evidence="4">TRAP transporter substrate-binding protein</fullName>
    </recommendedName>
</protein>
<keyword evidence="1" id="KW-0732">Signal</keyword>
<feature type="signal peptide" evidence="1">
    <location>
        <begin position="1"/>
        <end position="21"/>
    </location>
</feature>
<dbReference type="EMBL" id="QJPH01000438">
    <property type="protein sequence ID" value="PZN74029.1"/>
    <property type="molecule type" value="Genomic_DNA"/>
</dbReference>
<dbReference type="InterPro" id="IPR011852">
    <property type="entry name" value="TRAP_TAXI"/>
</dbReference>
<comment type="caution">
    <text evidence="2">The sequence shown here is derived from an EMBL/GenBank/DDBJ whole genome shotgun (WGS) entry which is preliminary data.</text>
</comment>
<dbReference type="PANTHER" id="PTHR42941:SF1">
    <property type="entry name" value="SLL1037 PROTEIN"/>
    <property type="match status" value="1"/>
</dbReference>